<keyword evidence="2" id="KW-0472">Membrane</keyword>
<evidence type="ECO:0000256" key="2">
    <source>
        <dbReference type="SAM" id="Phobius"/>
    </source>
</evidence>
<dbReference type="EMBL" id="MVAB01000001">
    <property type="protein sequence ID" value="OPF86742.1"/>
    <property type="molecule type" value="Genomic_DNA"/>
</dbReference>
<gene>
    <name evidence="3" type="ORF">BW731_00290</name>
</gene>
<feature type="coiled-coil region" evidence="1">
    <location>
        <begin position="176"/>
        <end position="203"/>
    </location>
</feature>
<feature type="coiled-coil region" evidence="1">
    <location>
        <begin position="75"/>
        <end position="102"/>
    </location>
</feature>
<sequence length="203" mass="23347">MKLSKKDILWIIVLVVALVSYGMVLLPLINKIEKPEQADAILQIITTLIGGVLSGLVAYFIASLELKNYKKEQILEKKESEILDKRNNLERIKRLLIEVEDNNSTCQELIISKENLNSAVTVIRLSVSDFFWKLNSNKIDVNIDLLIELNMYYKNIFIIQTTDMGNIDLKFINSFMEKQVEVISLLNQELVKAEQEISERNSD</sequence>
<keyword evidence="1" id="KW-0175">Coiled coil</keyword>
<evidence type="ECO:0000313" key="3">
    <source>
        <dbReference type="EMBL" id="OPF86742.1"/>
    </source>
</evidence>
<feature type="transmembrane region" description="Helical" evidence="2">
    <location>
        <begin position="41"/>
        <end position="62"/>
    </location>
</feature>
<keyword evidence="2" id="KW-1133">Transmembrane helix</keyword>
<feature type="transmembrane region" description="Helical" evidence="2">
    <location>
        <begin position="7"/>
        <end position="29"/>
    </location>
</feature>
<reference evidence="3 4" key="1">
    <citation type="submission" date="2017-02" db="EMBL/GenBank/DDBJ databases">
        <title>Vagococcus cremeus sp. nov., isolated from the small intestine of a marten, Martes flavigula.</title>
        <authorList>
            <person name="Tak E.J."/>
            <person name="Bae J.-W."/>
        </authorList>
    </citation>
    <scope>NUCLEOTIDE SEQUENCE [LARGE SCALE GENOMIC DNA]</scope>
    <source>
        <strain evidence="3 4">D7T301</strain>
    </source>
</reference>
<dbReference type="RefSeq" id="WP_079344702.1">
    <property type="nucleotide sequence ID" value="NZ_MVAB01000001.1"/>
</dbReference>
<proteinExistence type="predicted"/>
<dbReference type="AlphaFoldDB" id="A0A1V4DE19"/>
<protein>
    <submittedName>
        <fullName evidence="3">Uncharacterized protein</fullName>
    </submittedName>
</protein>
<name>A0A1V4DE19_9ENTE</name>
<comment type="caution">
    <text evidence="3">The sequence shown here is derived from an EMBL/GenBank/DDBJ whole genome shotgun (WGS) entry which is preliminary data.</text>
</comment>
<keyword evidence="4" id="KW-1185">Reference proteome</keyword>
<accession>A0A1V4DE19</accession>
<evidence type="ECO:0000313" key="4">
    <source>
        <dbReference type="Proteomes" id="UP000189970"/>
    </source>
</evidence>
<evidence type="ECO:0000256" key="1">
    <source>
        <dbReference type="SAM" id="Coils"/>
    </source>
</evidence>
<keyword evidence="2" id="KW-0812">Transmembrane</keyword>
<organism evidence="3 4">
    <name type="scientific">Vagococcus martis</name>
    <dbReference type="NCBI Taxonomy" id="1768210"/>
    <lineage>
        <taxon>Bacteria</taxon>
        <taxon>Bacillati</taxon>
        <taxon>Bacillota</taxon>
        <taxon>Bacilli</taxon>
        <taxon>Lactobacillales</taxon>
        <taxon>Enterococcaceae</taxon>
        <taxon>Vagococcus</taxon>
    </lineage>
</organism>
<dbReference type="Proteomes" id="UP000189970">
    <property type="component" value="Unassembled WGS sequence"/>
</dbReference>